<dbReference type="AlphaFoldDB" id="A0AAQ3TFA6"/>
<sequence>MVVNKARVEGCIAEAFILKEISYFSSCKEIDGKVHKDLVQLSEGRVSVRSHGRYDVNGFRFRSAPFEAARPLAATYNSRVMGEEDEEAEGENAGDRQEDEEAGDGQEDAQADEELMGGDGSEEVVQMRGTRRSHYVNPPPIPAAADKKLIKPISDSQWEDMTWDGTCHRRTSNGLLGNLRACLEAR</sequence>
<accession>A0AAQ3TFA6</accession>
<protein>
    <submittedName>
        <fullName evidence="2">Uncharacterized protein</fullName>
    </submittedName>
</protein>
<feature type="compositionally biased region" description="Acidic residues" evidence="1">
    <location>
        <begin position="83"/>
        <end position="120"/>
    </location>
</feature>
<evidence type="ECO:0000313" key="3">
    <source>
        <dbReference type="Proteomes" id="UP001341281"/>
    </source>
</evidence>
<feature type="region of interest" description="Disordered" evidence="1">
    <location>
        <begin position="77"/>
        <end position="120"/>
    </location>
</feature>
<proteinExistence type="predicted"/>
<evidence type="ECO:0000313" key="2">
    <source>
        <dbReference type="EMBL" id="WVZ70622.1"/>
    </source>
</evidence>
<name>A0AAQ3TFA6_PASNO</name>
<gene>
    <name evidence="2" type="ORF">U9M48_019270</name>
</gene>
<dbReference type="Proteomes" id="UP001341281">
    <property type="component" value="Chromosome 04"/>
</dbReference>
<organism evidence="2 3">
    <name type="scientific">Paspalum notatum var. saurae</name>
    <dbReference type="NCBI Taxonomy" id="547442"/>
    <lineage>
        <taxon>Eukaryota</taxon>
        <taxon>Viridiplantae</taxon>
        <taxon>Streptophyta</taxon>
        <taxon>Embryophyta</taxon>
        <taxon>Tracheophyta</taxon>
        <taxon>Spermatophyta</taxon>
        <taxon>Magnoliopsida</taxon>
        <taxon>Liliopsida</taxon>
        <taxon>Poales</taxon>
        <taxon>Poaceae</taxon>
        <taxon>PACMAD clade</taxon>
        <taxon>Panicoideae</taxon>
        <taxon>Andropogonodae</taxon>
        <taxon>Paspaleae</taxon>
        <taxon>Paspalinae</taxon>
        <taxon>Paspalum</taxon>
    </lineage>
</organism>
<dbReference type="EMBL" id="CP144748">
    <property type="protein sequence ID" value="WVZ70622.1"/>
    <property type="molecule type" value="Genomic_DNA"/>
</dbReference>
<reference evidence="2 3" key="1">
    <citation type="submission" date="2024-02" db="EMBL/GenBank/DDBJ databases">
        <title>High-quality chromosome-scale genome assembly of Pensacola bahiagrass (Paspalum notatum Flugge var. saurae).</title>
        <authorList>
            <person name="Vega J.M."/>
            <person name="Podio M."/>
            <person name="Orjuela J."/>
            <person name="Siena L.A."/>
            <person name="Pessino S.C."/>
            <person name="Combes M.C."/>
            <person name="Mariac C."/>
            <person name="Albertini E."/>
            <person name="Pupilli F."/>
            <person name="Ortiz J.P.A."/>
            <person name="Leblanc O."/>
        </authorList>
    </citation>
    <scope>NUCLEOTIDE SEQUENCE [LARGE SCALE GENOMIC DNA]</scope>
    <source>
        <strain evidence="2">R1</strain>
        <tissue evidence="2">Leaf</tissue>
    </source>
</reference>
<keyword evidence="3" id="KW-1185">Reference proteome</keyword>
<evidence type="ECO:0000256" key="1">
    <source>
        <dbReference type="SAM" id="MobiDB-lite"/>
    </source>
</evidence>